<feature type="domain" description="DNA methylase N-4/N-6" evidence="6">
    <location>
        <begin position="23"/>
        <end position="326"/>
    </location>
</feature>
<comment type="caution">
    <text evidence="7">The sequence shown here is derived from an EMBL/GenBank/DDBJ whole genome shotgun (WGS) entry which is preliminary data.</text>
</comment>
<dbReference type="InterPro" id="IPR017985">
    <property type="entry name" value="MeTrfase_CN4_CS"/>
</dbReference>
<keyword evidence="5" id="KW-0238">DNA-binding</keyword>
<evidence type="ECO:0000256" key="5">
    <source>
        <dbReference type="ARBA" id="ARBA00023125"/>
    </source>
</evidence>
<keyword evidence="8" id="KW-1185">Reference proteome</keyword>
<proteinExistence type="predicted"/>
<dbReference type="EMBL" id="JAHQCS010000057">
    <property type="protein sequence ID" value="MBU9711084.1"/>
    <property type="molecule type" value="Genomic_DNA"/>
</dbReference>
<reference evidence="7 8" key="1">
    <citation type="submission" date="2021-06" db="EMBL/GenBank/DDBJ databases">
        <title>Bacillus sp. RD4P76, an endophyte from a halophyte.</title>
        <authorList>
            <person name="Sun J.-Q."/>
        </authorList>
    </citation>
    <scope>NUCLEOTIDE SEQUENCE [LARGE SCALE GENOMIC DNA]</scope>
    <source>
        <strain evidence="7 8">CGMCC 1.15917</strain>
    </source>
</reference>
<evidence type="ECO:0000313" key="7">
    <source>
        <dbReference type="EMBL" id="MBU9711084.1"/>
    </source>
</evidence>
<dbReference type="InterPro" id="IPR002941">
    <property type="entry name" value="DNA_methylase_N4/N6"/>
</dbReference>
<evidence type="ECO:0000256" key="4">
    <source>
        <dbReference type="ARBA" id="ARBA00022747"/>
    </source>
</evidence>
<organism evidence="7 8">
    <name type="scientific">Evansella tamaricis</name>
    <dbReference type="NCBI Taxonomy" id="2069301"/>
    <lineage>
        <taxon>Bacteria</taxon>
        <taxon>Bacillati</taxon>
        <taxon>Bacillota</taxon>
        <taxon>Bacilli</taxon>
        <taxon>Bacillales</taxon>
        <taxon>Bacillaceae</taxon>
        <taxon>Evansella</taxon>
    </lineage>
</organism>
<evidence type="ECO:0000256" key="2">
    <source>
        <dbReference type="ARBA" id="ARBA00022679"/>
    </source>
</evidence>
<accession>A0ABS6JD11</accession>
<keyword evidence="2" id="KW-0808">Transferase</keyword>
<dbReference type="Pfam" id="PF01555">
    <property type="entry name" value="N6_N4_Mtase"/>
    <property type="match status" value="1"/>
</dbReference>
<evidence type="ECO:0000313" key="8">
    <source>
        <dbReference type="Proteomes" id="UP000784880"/>
    </source>
</evidence>
<protein>
    <submittedName>
        <fullName evidence="7">Site-specific DNA-methyltransferase</fullName>
    </submittedName>
</protein>
<evidence type="ECO:0000256" key="3">
    <source>
        <dbReference type="ARBA" id="ARBA00022691"/>
    </source>
</evidence>
<evidence type="ECO:0000259" key="6">
    <source>
        <dbReference type="Pfam" id="PF01555"/>
    </source>
</evidence>
<gene>
    <name evidence="7" type="ORF">KS419_04945</name>
</gene>
<keyword evidence="1" id="KW-0489">Methyltransferase</keyword>
<dbReference type="PROSITE" id="PS00093">
    <property type="entry name" value="N4_MTASE"/>
    <property type="match status" value="1"/>
</dbReference>
<keyword evidence="3" id="KW-0949">S-adenosyl-L-methionine</keyword>
<dbReference type="RefSeq" id="WP_217064975.1">
    <property type="nucleotide sequence ID" value="NZ_JAHQCS010000057.1"/>
</dbReference>
<dbReference type="Proteomes" id="UP000784880">
    <property type="component" value="Unassembled WGS sequence"/>
</dbReference>
<evidence type="ECO:0000256" key="1">
    <source>
        <dbReference type="ARBA" id="ARBA00022603"/>
    </source>
</evidence>
<name>A0ABS6JD11_9BACI</name>
<sequence length="339" mass="38335">MELNKIYLGHCLEVLKSLPNEFVNTCVTSPPYWGLRDYGMGEQIGLEETPEQYVSNLVNVFREVKRVLKNDGTLWLNLGDSYFTQRNSNGLSYKNDHLYKHGNNSRRAGGKHNELKSKDLVGIPWMVAFALRQNGWYLRSDIIWNKPNPMPESVRDRPTKSHEYIFLLSKSDKYYYDKDVIMEPLAESSVARLNQDLEGQRGSTRANGGAKTNGTMKAVFTPRGSKGVINNSLNTGLRIQNDDFVPPINRNKRSVWTISTKPYKEAHFATYPPELVEPCVLAGAPIGGVVLDPFFGSGTTGLVAIRHNRNFVGIELNPKYIKIAEKRLSEVQLELINEI</sequence>
<keyword evidence="4" id="KW-0680">Restriction system</keyword>